<comment type="subcellular location">
    <subcellularLocation>
        <location evidence="1">Membrane</location>
        <topology evidence="1">Multi-pass membrane protein</topology>
    </subcellularLocation>
</comment>
<dbReference type="Proteomes" id="UP000187609">
    <property type="component" value="Unassembled WGS sequence"/>
</dbReference>
<keyword evidence="4 7" id="KW-1133">Transmembrane helix</keyword>
<evidence type="ECO:0000256" key="2">
    <source>
        <dbReference type="ARBA" id="ARBA00005982"/>
    </source>
</evidence>
<evidence type="ECO:0000313" key="8">
    <source>
        <dbReference type="EMBL" id="OIT06135.1"/>
    </source>
</evidence>
<evidence type="ECO:0000256" key="3">
    <source>
        <dbReference type="ARBA" id="ARBA00022692"/>
    </source>
</evidence>
<accession>A0A1J6J8L4</accession>
<keyword evidence="9" id="KW-1185">Reference proteome</keyword>
<feature type="transmembrane region" description="Helical" evidence="7">
    <location>
        <begin position="73"/>
        <end position="93"/>
    </location>
</feature>
<comment type="similarity">
    <text evidence="2">Belongs to the major facilitator superfamily. Proton-dependent oligopeptide transporter (POT/PTR) (TC 2.A.17) family.</text>
</comment>
<feature type="transmembrane region" description="Helical" evidence="7">
    <location>
        <begin position="113"/>
        <end position="136"/>
    </location>
</feature>
<name>A0A1J6J8L4_NICAT</name>
<evidence type="ECO:0000256" key="1">
    <source>
        <dbReference type="ARBA" id="ARBA00004141"/>
    </source>
</evidence>
<comment type="similarity">
    <text evidence="6">Belongs to the major facilitator superfamily. Phosphate:H(+) symporter (TC 2.A.1.9) family.</text>
</comment>
<dbReference type="GO" id="GO:0016020">
    <property type="term" value="C:membrane"/>
    <property type="evidence" value="ECO:0007669"/>
    <property type="project" value="UniProtKB-SubCell"/>
</dbReference>
<comment type="caution">
    <text evidence="8">The sequence shown here is derived from an EMBL/GenBank/DDBJ whole genome shotgun (WGS) entry which is preliminary data.</text>
</comment>
<reference evidence="8" key="1">
    <citation type="submission" date="2016-11" db="EMBL/GenBank/DDBJ databases">
        <title>The genome of Nicotiana attenuata.</title>
        <authorList>
            <person name="Xu S."/>
            <person name="Brockmoeller T."/>
            <person name="Gaquerel E."/>
            <person name="Navarro A."/>
            <person name="Kuhl H."/>
            <person name="Gase K."/>
            <person name="Ling Z."/>
            <person name="Zhou W."/>
            <person name="Kreitzer C."/>
            <person name="Stanke M."/>
            <person name="Tang H."/>
            <person name="Lyons E."/>
            <person name="Pandey P."/>
            <person name="Pandey S.P."/>
            <person name="Timmermann B."/>
            <person name="Baldwin I.T."/>
        </authorList>
    </citation>
    <scope>NUCLEOTIDE SEQUENCE [LARGE SCALE GENOMIC DNA]</scope>
    <source>
        <strain evidence="8">UT</strain>
    </source>
</reference>
<sequence length="160" mass="17831">MMPILMNACLAQLQTISVQQGTLMDPSLGKFDVPAASIPVISLVFMSVLIPIYEFLIVPVMRMFAGHNGVTHLQWVGVGLVLSAISMAIAGAVEVKRKNEFNHNNYRTSIFWLSFHYAIFEIADMFTLVGLMEYFYSEAPPGMRSLSTSFSFLSLSIGYY</sequence>
<dbReference type="InterPro" id="IPR000109">
    <property type="entry name" value="POT_fam"/>
</dbReference>
<dbReference type="GO" id="GO:0022857">
    <property type="term" value="F:transmembrane transporter activity"/>
    <property type="evidence" value="ECO:0007669"/>
    <property type="project" value="InterPro"/>
</dbReference>
<dbReference type="OMA" id="GLRATHW"/>
<evidence type="ECO:0000256" key="6">
    <source>
        <dbReference type="ARBA" id="ARBA00044504"/>
    </source>
</evidence>
<feature type="transmembrane region" description="Helical" evidence="7">
    <location>
        <begin position="36"/>
        <end position="61"/>
    </location>
</feature>
<dbReference type="PANTHER" id="PTHR11654">
    <property type="entry name" value="OLIGOPEPTIDE TRANSPORTER-RELATED"/>
    <property type="match status" value="1"/>
</dbReference>
<evidence type="ECO:0000256" key="7">
    <source>
        <dbReference type="SAM" id="Phobius"/>
    </source>
</evidence>
<dbReference type="EMBL" id="MJEQ01037184">
    <property type="protein sequence ID" value="OIT06135.1"/>
    <property type="molecule type" value="Genomic_DNA"/>
</dbReference>
<keyword evidence="5 7" id="KW-0472">Membrane</keyword>
<dbReference type="AlphaFoldDB" id="A0A1J6J8L4"/>
<gene>
    <name evidence="8" type="primary">NPF4.6_1</name>
    <name evidence="8" type="ORF">A4A49_54573</name>
</gene>
<protein>
    <submittedName>
        <fullName evidence="8">Protein nrt1 ptr family 4.6</fullName>
    </submittedName>
</protein>
<dbReference type="Gramene" id="OIT06135">
    <property type="protein sequence ID" value="OIT06135"/>
    <property type="gene ID" value="A4A49_54573"/>
</dbReference>
<keyword evidence="3 7" id="KW-0812">Transmembrane</keyword>
<evidence type="ECO:0000313" key="9">
    <source>
        <dbReference type="Proteomes" id="UP000187609"/>
    </source>
</evidence>
<evidence type="ECO:0000256" key="4">
    <source>
        <dbReference type="ARBA" id="ARBA00022989"/>
    </source>
</evidence>
<dbReference type="InterPro" id="IPR036259">
    <property type="entry name" value="MFS_trans_sf"/>
</dbReference>
<proteinExistence type="inferred from homology"/>
<dbReference type="Gene3D" id="1.20.1250.20">
    <property type="entry name" value="MFS general substrate transporter like domains"/>
    <property type="match status" value="1"/>
</dbReference>
<dbReference type="SMR" id="A0A1J6J8L4"/>
<dbReference type="Pfam" id="PF00854">
    <property type="entry name" value="PTR2"/>
    <property type="match status" value="1"/>
</dbReference>
<evidence type="ECO:0000256" key="5">
    <source>
        <dbReference type="ARBA" id="ARBA00023136"/>
    </source>
</evidence>
<organism evidence="8 9">
    <name type="scientific">Nicotiana attenuata</name>
    <name type="common">Coyote tobacco</name>
    <dbReference type="NCBI Taxonomy" id="49451"/>
    <lineage>
        <taxon>Eukaryota</taxon>
        <taxon>Viridiplantae</taxon>
        <taxon>Streptophyta</taxon>
        <taxon>Embryophyta</taxon>
        <taxon>Tracheophyta</taxon>
        <taxon>Spermatophyta</taxon>
        <taxon>Magnoliopsida</taxon>
        <taxon>eudicotyledons</taxon>
        <taxon>Gunneridae</taxon>
        <taxon>Pentapetalae</taxon>
        <taxon>asterids</taxon>
        <taxon>lamiids</taxon>
        <taxon>Solanales</taxon>
        <taxon>Solanaceae</taxon>
        <taxon>Nicotianoideae</taxon>
        <taxon>Nicotianeae</taxon>
        <taxon>Nicotiana</taxon>
    </lineage>
</organism>